<reference evidence="2 3" key="1">
    <citation type="submission" date="2019-02" db="EMBL/GenBank/DDBJ databases">
        <title>Deep-cultivation of Planctomycetes and their phenomic and genomic characterization uncovers novel biology.</title>
        <authorList>
            <person name="Wiegand S."/>
            <person name="Jogler M."/>
            <person name="Boedeker C."/>
            <person name="Pinto D."/>
            <person name="Vollmers J."/>
            <person name="Rivas-Marin E."/>
            <person name="Kohn T."/>
            <person name="Peeters S.H."/>
            <person name="Heuer A."/>
            <person name="Rast P."/>
            <person name="Oberbeckmann S."/>
            <person name="Bunk B."/>
            <person name="Jeske O."/>
            <person name="Meyerdierks A."/>
            <person name="Storesund J.E."/>
            <person name="Kallscheuer N."/>
            <person name="Luecker S."/>
            <person name="Lage O.M."/>
            <person name="Pohl T."/>
            <person name="Merkel B.J."/>
            <person name="Hornburger P."/>
            <person name="Mueller R.-W."/>
            <person name="Bruemmer F."/>
            <person name="Labrenz M."/>
            <person name="Spormann A.M."/>
            <person name="Op den Camp H."/>
            <person name="Overmann J."/>
            <person name="Amann R."/>
            <person name="Jetten M.S.M."/>
            <person name="Mascher T."/>
            <person name="Medema M.H."/>
            <person name="Devos D.P."/>
            <person name="Kaster A.-K."/>
            <person name="Ovreas L."/>
            <person name="Rohde M."/>
            <person name="Galperin M.Y."/>
            <person name="Jogler C."/>
        </authorList>
    </citation>
    <scope>NUCLEOTIDE SEQUENCE [LARGE SCALE GENOMIC DNA]</scope>
    <source>
        <strain evidence="2 3">ETA_A1</strain>
    </source>
</reference>
<dbReference type="OrthoDB" id="282049at2"/>
<dbReference type="KEGG" id="uli:ETAA1_60580"/>
<dbReference type="AlphaFoldDB" id="A0A517Y2P7"/>
<evidence type="ECO:0000256" key="1">
    <source>
        <dbReference type="SAM" id="MobiDB-lite"/>
    </source>
</evidence>
<dbReference type="RefSeq" id="WP_145244242.1">
    <property type="nucleotide sequence ID" value="NZ_CP036273.1"/>
</dbReference>
<organism evidence="2 3">
    <name type="scientific">Urbifossiella limnaea</name>
    <dbReference type="NCBI Taxonomy" id="2528023"/>
    <lineage>
        <taxon>Bacteria</taxon>
        <taxon>Pseudomonadati</taxon>
        <taxon>Planctomycetota</taxon>
        <taxon>Planctomycetia</taxon>
        <taxon>Gemmatales</taxon>
        <taxon>Gemmataceae</taxon>
        <taxon>Urbifossiella</taxon>
    </lineage>
</organism>
<name>A0A517Y2P7_9BACT</name>
<keyword evidence="3" id="KW-1185">Reference proteome</keyword>
<sequence>MSTLGKVLLVLNLLVGGGFAYLALQDWQGRQTITAAGLRHNVLLNGLPLGGSKDDPETMPTDAEAEIPFVVTGPGGKPTSTVSAALLKDYFKAAGGGAAPGGLPLAGADAVPNQLAEVRRVYGLVKAQVEAQPAVAFELLKLQAETLDERQQFQALNAANKTDELRDRLYARFDRVLKAPDAKPDTSAIDAPADAEDAKKTEERLDKAGVLREGPTKDEGERRARLAHLLAHLDQSAAWQKRVLMVVGARRYARTVAAQAVRLGEMVTRVQHLTADDQNTFVGEYSTLRRLAIDRTQRLRDVTDQEVRMAAEESRNADAVKALETQLDDPTVGLKAQLTQVKADVSKMLAQQNLTEQELFAIQRQVAQTLDEIYRMEAALTNVERQRYSNKK</sequence>
<dbReference type="EMBL" id="CP036273">
    <property type="protein sequence ID" value="QDU24047.1"/>
    <property type="molecule type" value="Genomic_DNA"/>
</dbReference>
<evidence type="ECO:0000313" key="3">
    <source>
        <dbReference type="Proteomes" id="UP000319576"/>
    </source>
</evidence>
<gene>
    <name evidence="2" type="ORF">ETAA1_60580</name>
</gene>
<dbReference type="Proteomes" id="UP000319576">
    <property type="component" value="Chromosome"/>
</dbReference>
<protein>
    <submittedName>
        <fullName evidence="2">Uncharacterized protein</fullName>
    </submittedName>
</protein>
<evidence type="ECO:0000313" key="2">
    <source>
        <dbReference type="EMBL" id="QDU24047.1"/>
    </source>
</evidence>
<accession>A0A517Y2P7</accession>
<feature type="region of interest" description="Disordered" evidence="1">
    <location>
        <begin position="182"/>
        <end position="202"/>
    </location>
</feature>
<proteinExistence type="predicted"/>